<keyword evidence="6 8" id="KW-0406">Ion transport</keyword>
<feature type="transmembrane region" description="Helical" evidence="8">
    <location>
        <begin position="240"/>
        <end position="257"/>
    </location>
</feature>
<dbReference type="Pfam" id="PF01545">
    <property type="entry name" value="Cation_efflux"/>
    <property type="match status" value="1"/>
</dbReference>
<evidence type="ECO:0000313" key="11">
    <source>
        <dbReference type="EMBL" id="SCV04013.1"/>
    </source>
</evidence>
<keyword evidence="3 8" id="KW-0813">Transport</keyword>
<feature type="transmembrane region" description="Helical" evidence="8">
    <location>
        <begin position="95"/>
        <end position="120"/>
    </location>
</feature>
<feature type="region of interest" description="Disordered" evidence="9">
    <location>
        <begin position="304"/>
        <end position="324"/>
    </location>
</feature>
<gene>
    <name evidence="11" type="ORF">LANO_0G07624G</name>
</gene>
<feature type="transmembrane region" description="Helical" evidence="8">
    <location>
        <begin position="383"/>
        <end position="401"/>
    </location>
</feature>
<sequence>MLLDEVLSRVPLILSFPTVLLSSNLIVSTDVERMGEPGAVMELLLRHAIAPLLCASTVAAVGGAFGTIERLDASAALAFVSFSINSLLGHTQTSVLSALLLQILSGCISFSRLYVVFPALSLVLDYLHGESFYETVVSYAVILLTLYCRRRKPLSSGMLFKKQLKPAHFAIFSILVVALMNTILADPIGLFPSIRESGLGLQYSMIFVCLGCLGLLFVSWKEICDEPSTSSALKVLGSEYVPPALGLAAMMLQFLSFDRESKPMIGDAILLVFVLFSWVVSKKTSCHLNEAHEDRHENLHCEEHGQHGHEHQHQHGHEHDHDHSNATIADENSYQKRGLFFQLATNKETRPIFSFLLLNATFMFVQLLYSFRSKSLGLLSDSLHMALDCMSLLLGLIAGLLSKNPPSDTFPFALGYLETLAGFTNGVLLIGIVSGILVEAIDRVMNPTDLLETNELLVVSILGLVVNLIGLFAFDHGGHAHDGGNENMRGIFLHIMADTLGSVGVVISTTLTKLFNLQIFDPIASIFIALLILMSSFPLIKSTTASILLKLNDKQTNNLKNALSQISMTPGITGYTTPRFWPLSSSGGHGGHSHSHGHSHSLPNNEGSCETEKSKDLVGYIHIQYMDGENSTIIKKRVEKILEGVGIKAWIQVEHADSTCWCRSSSLSGVSSASSIQ</sequence>
<dbReference type="NCBIfam" id="TIGR01297">
    <property type="entry name" value="CDF"/>
    <property type="match status" value="1"/>
</dbReference>
<feature type="transmembrane region" description="Helical" evidence="8">
    <location>
        <begin position="12"/>
        <end position="31"/>
    </location>
</feature>
<dbReference type="InterPro" id="IPR002524">
    <property type="entry name" value="Cation_efflux"/>
</dbReference>
<dbReference type="InterPro" id="IPR045316">
    <property type="entry name" value="Msc2-like"/>
</dbReference>
<keyword evidence="12" id="KW-1185">Reference proteome</keyword>
<dbReference type="GO" id="GO:1904257">
    <property type="term" value="P:zinc ion import into Golgi lumen"/>
    <property type="evidence" value="ECO:0007669"/>
    <property type="project" value="TreeGrafter"/>
</dbReference>
<keyword evidence="8" id="KW-0256">Endoplasmic reticulum</keyword>
<dbReference type="PANTHER" id="PTHR45755">
    <property type="match status" value="1"/>
</dbReference>
<evidence type="ECO:0000256" key="1">
    <source>
        <dbReference type="ARBA" id="ARBA00004141"/>
    </source>
</evidence>
<feature type="transmembrane region" description="Helical" evidence="8">
    <location>
        <begin position="457"/>
        <end position="478"/>
    </location>
</feature>
<keyword evidence="5 8" id="KW-1133">Transmembrane helix</keyword>
<feature type="transmembrane region" description="Helical" evidence="8">
    <location>
        <begin position="490"/>
        <end position="511"/>
    </location>
</feature>
<feature type="transmembrane region" description="Helical" evidence="8">
    <location>
        <begin position="200"/>
        <end position="220"/>
    </location>
</feature>
<dbReference type="AlphaFoldDB" id="A0A1G4KHZ3"/>
<dbReference type="InterPro" id="IPR058533">
    <property type="entry name" value="Cation_efflux_TM"/>
</dbReference>
<comment type="similarity">
    <text evidence="2 8">Belongs to the cation diffusion facilitator (CDF) transporter (TC 2.A.4) family. SLC30A subfamily.</text>
</comment>
<dbReference type="GO" id="GO:0005794">
    <property type="term" value="C:Golgi apparatus"/>
    <property type="evidence" value="ECO:0007669"/>
    <property type="project" value="TreeGrafter"/>
</dbReference>
<organism evidence="11 12">
    <name type="scientific">Lachancea nothofagi CBS 11611</name>
    <dbReference type="NCBI Taxonomy" id="1266666"/>
    <lineage>
        <taxon>Eukaryota</taxon>
        <taxon>Fungi</taxon>
        <taxon>Dikarya</taxon>
        <taxon>Ascomycota</taxon>
        <taxon>Saccharomycotina</taxon>
        <taxon>Saccharomycetes</taxon>
        <taxon>Saccharomycetales</taxon>
        <taxon>Saccharomycetaceae</taxon>
        <taxon>Lachancea</taxon>
    </lineage>
</organism>
<feature type="transmembrane region" description="Helical" evidence="8">
    <location>
        <begin position="43"/>
        <end position="65"/>
    </location>
</feature>
<dbReference type="SUPFAM" id="SSF161111">
    <property type="entry name" value="Cation efflux protein transmembrane domain-like"/>
    <property type="match status" value="1"/>
</dbReference>
<reference evidence="12" key="1">
    <citation type="submission" date="2016-03" db="EMBL/GenBank/DDBJ databases">
        <authorList>
            <person name="Devillers Hugo."/>
        </authorList>
    </citation>
    <scope>NUCLEOTIDE SEQUENCE [LARGE SCALE GENOMIC DNA]</scope>
</reference>
<evidence type="ECO:0000256" key="9">
    <source>
        <dbReference type="SAM" id="MobiDB-lite"/>
    </source>
</evidence>
<evidence type="ECO:0000256" key="2">
    <source>
        <dbReference type="ARBA" id="ARBA00008873"/>
    </source>
</evidence>
<dbReference type="Gene3D" id="1.20.1510.10">
    <property type="entry name" value="Cation efflux protein transmembrane domain"/>
    <property type="match status" value="1"/>
</dbReference>
<feature type="transmembrane region" description="Helical" evidence="8">
    <location>
        <begin position="523"/>
        <end position="540"/>
    </location>
</feature>
<feature type="transmembrane region" description="Helical" evidence="8">
    <location>
        <begin position="132"/>
        <end position="148"/>
    </location>
</feature>
<dbReference type="PANTHER" id="PTHR45755:SF4">
    <property type="entry name" value="ZINC TRANSPORTER 7"/>
    <property type="match status" value="1"/>
</dbReference>
<accession>A0A1G4KHZ3</accession>
<dbReference type="EMBL" id="LT598453">
    <property type="protein sequence ID" value="SCV04013.1"/>
    <property type="molecule type" value="Genomic_DNA"/>
</dbReference>
<dbReference type="OrthoDB" id="78669at2759"/>
<dbReference type="GO" id="GO:0005789">
    <property type="term" value="C:endoplasmic reticulum membrane"/>
    <property type="evidence" value="ECO:0007669"/>
    <property type="project" value="UniProtKB-SubCell"/>
</dbReference>
<evidence type="ECO:0000259" key="10">
    <source>
        <dbReference type="Pfam" id="PF01545"/>
    </source>
</evidence>
<feature type="transmembrane region" description="Helical" evidence="8">
    <location>
        <begin position="169"/>
        <end position="194"/>
    </location>
</feature>
<dbReference type="Proteomes" id="UP000189911">
    <property type="component" value="Chromosome G"/>
</dbReference>
<dbReference type="FunFam" id="1.20.1510.10:FF:000014">
    <property type="entry name" value="Cation efflux protein/ zinc transporter"/>
    <property type="match status" value="1"/>
</dbReference>
<feature type="transmembrane region" description="Helical" evidence="8">
    <location>
        <begin position="413"/>
        <end position="437"/>
    </location>
</feature>
<feature type="domain" description="Cation efflux protein transmembrane" evidence="10">
    <location>
        <begin position="353"/>
        <end position="548"/>
    </location>
</feature>
<dbReference type="InterPro" id="IPR027469">
    <property type="entry name" value="Cation_efflux_TMD_sf"/>
</dbReference>
<feature type="transmembrane region" description="Helical" evidence="8">
    <location>
        <begin position="352"/>
        <end position="371"/>
    </location>
</feature>
<dbReference type="GO" id="GO:0005385">
    <property type="term" value="F:zinc ion transmembrane transporter activity"/>
    <property type="evidence" value="ECO:0007669"/>
    <property type="project" value="UniProtKB-UniRule"/>
</dbReference>
<dbReference type="GO" id="GO:0031410">
    <property type="term" value="C:cytoplasmic vesicle"/>
    <property type="evidence" value="ECO:0007669"/>
    <property type="project" value="TreeGrafter"/>
</dbReference>
<evidence type="ECO:0000256" key="7">
    <source>
        <dbReference type="ARBA" id="ARBA00023136"/>
    </source>
</evidence>
<keyword evidence="7 8" id="KW-0472">Membrane</keyword>
<evidence type="ECO:0000313" key="12">
    <source>
        <dbReference type="Proteomes" id="UP000189911"/>
    </source>
</evidence>
<comment type="subcellular location">
    <subcellularLocation>
        <location evidence="8">Endoplasmic reticulum membrane</location>
        <topology evidence="8">Multi-pass membrane protein</topology>
    </subcellularLocation>
    <subcellularLocation>
        <location evidence="1">Membrane</location>
        <topology evidence="1">Multi-pass membrane protein</topology>
    </subcellularLocation>
</comment>
<dbReference type="GO" id="GO:0006882">
    <property type="term" value="P:intracellular zinc ion homeostasis"/>
    <property type="evidence" value="ECO:0007669"/>
    <property type="project" value="InterPro"/>
</dbReference>
<feature type="transmembrane region" description="Helical" evidence="8">
    <location>
        <begin position="263"/>
        <end position="280"/>
    </location>
</feature>
<protein>
    <recommendedName>
        <fullName evidence="8">Zinc transporter</fullName>
    </recommendedName>
</protein>
<evidence type="ECO:0000256" key="3">
    <source>
        <dbReference type="ARBA" id="ARBA00022448"/>
    </source>
</evidence>
<name>A0A1G4KHZ3_9SACH</name>
<evidence type="ECO:0000256" key="4">
    <source>
        <dbReference type="ARBA" id="ARBA00022692"/>
    </source>
</evidence>
<keyword evidence="4 8" id="KW-0812">Transmembrane</keyword>
<feature type="region of interest" description="Disordered" evidence="9">
    <location>
        <begin position="586"/>
        <end position="610"/>
    </location>
</feature>
<proteinExistence type="inferred from homology"/>
<evidence type="ECO:0000256" key="6">
    <source>
        <dbReference type="ARBA" id="ARBA00023065"/>
    </source>
</evidence>
<comment type="function">
    <text evidence="8">Functions as a zinc transporter.</text>
</comment>
<evidence type="ECO:0000256" key="5">
    <source>
        <dbReference type="ARBA" id="ARBA00022989"/>
    </source>
</evidence>
<evidence type="ECO:0000256" key="8">
    <source>
        <dbReference type="RuleBase" id="RU369017"/>
    </source>
</evidence>